<dbReference type="OrthoDB" id="1438245at2"/>
<comment type="caution">
    <text evidence="1">The sequence shown here is derived from an EMBL/GenBank/DDBJ whole genome shotgun (WGS) entry which is preliminary data.</text>
</comment>
<dbReference type="Proteomes" id="UP000295334">
    <property type="component" value="Unassembled WGS sequence"/>
</dbReference>
<evidence type="ECO:0000313" key="2">
    <source>
        <dbReference type="Proteomes" id="UP000295334"/>
    </source>
</evidence>
<dbReference type="RefSeq" id="WP_131449300.1">
    <property type="nucleotide sequence ID" value="NZ_SJZI01000042.1"/>
</dbReference>
<evidence type="ECO:0000313" key="1">
    <source>
        <dbReference type="EMBL" id="TCJ14309.1"/>
    </source>
</evidence>
<keyword evidence="2" id="KW-1185">Reference proteome</keyword>
<accession>A0A4R1BBE6</accession>
<name>A0A4R1BBE6_9BACT</name>
<proteinExistence type="predicted"/>
<organism evidence="1 2">
    <name type="scientific">Flaviaesturariibacter flavus</name>
    <dbReference type="NCBI Taxonomy" id="2502780"/>
    <lineage>
        <taxon>Bacteria</taxon>
        <taxon>Pseudomonadati</taxon>
        <taxon>Bacteroidota</taxon>
        <taxon>Chitinophagia</taxon>
        <taxon>Chitinophagales</taxon>
        <taxon>Chitinophagaceae</taxon>
        <taxon>Flaviaestuariibacter</taxon>
    </lineage>
</organism>
<dbReference type="AlphaFoldDB" id="A0A4R1BBE6"/>
<protein>
    <submittedName>
        <fullName evidence="1">Uncharacterized protein</fullName>
    </submittedName>
</protein>
<gene>
    <name evidence="1" type="ORF">EPD60_09940</name>
</gene>
<sequence>MALVLPPRDVLFYESREHPLTVELLEPWFVKHPGKRPAGNGRGYWAQYQVRDGELVVRDLLVPDARNLRTGMRSVLSEILVEPEDRALPHFSALLLLHPAYKGDKPAAPNGKGIYTVLEFRRGRLRAEKQYAADAFAAFKEEQFTYFQMTEEYEVLKAEAKLQFEKTEQEARRKDPARGYRPFDEAAFDKMIAADILSFSRELLAD</sequence>
<reference evidence="1 2" key="1">
    <citation type="submission" date="2019-03" db="EMBL/GenBank/DDBJ databases">
        <authorList>
            <person name="Kim M.K.M."/>
        </authorList>
    </citation>
    <scope>NUCLEOTIDE SEQUENCE [LARGE SCALE GENOMIC DNA]</scope>
    <source>
        <strain evidence="1 2">17J68-12</strain>
    </source>
</reference>
<dbReference type="EMBL" id="SJZI01000042">
    <property type="protein sequence ID" value="TCJ14309.1"/>
    <property type="molecule type" value="Genomic_DNA"/>
</dbReference>